<gene>
    <name evidence="6" type="ORF">NIES2135_39350</name>
</gene>
<keyword evidence="2" id="KW-0812">Transmembrane</keyword>
<dbReference type="EMBL" id="AP018203">
    <property type="protein sequence ID" value="BAY57071.1"/>
    <property type="molecule type" value="Genomic_DNA"/>
</dbReference>
<name>A0A1Z4JK30_LEPBY</name>
<protein>
    <recommendedName>
        <fullName evidence="5">DUF1232 domain-containing protein</fullName>
    </recommendedName>
</protein>
<sequence>MKKFLVQPLYNWYRALLRNSKYRWIVVAGSLLYLISPLDFATDVVPVLGWIDDGVVITVLAAEVTQILGEQLKNRKTKANKADSVVTT</sequence>
<dbReference type="Proteomes" id="UP000217895">
    <property type="component" value="Chromosome"/>
</dbReference>
<dbReference type="AlphaFoldDB" id="A0A1Z4JK30"/>
<evidence type="ECO:0000256" key="1">
    <source>
        <dbReference type="ARBA" id="ARBA00004127"/>
    </source>
</evidence>
<keyword evidence="7" id="KW-1185">Reference proteome</keyword>
<proteinExistence type="predicted"/>
<comment type="subcellular location">
    <subcellularLocation>
        <location evidence="1">Endomembrane system</location>
        <topology evidence="1">Multi-pass membrane protein</topology>
    </subcellularLocation>
</comment>
<keyword evidence="3" id="KW-1133">Transmembrane helix</keyword>
<feature type="domain" description="DUF1232" evidence="5">
    <location>
        <begin position="24"/>
        <end position="58"/>
    </location>
</feature>
<evidence type="ECO:0000256" key="3">
    <source>
        <dbReference type="ARBA" id="ARBA00022989"/>
    </source>
</evidence>
<evidence type="ECO:0000313" key="7">
    <source>
        <dbReference type="Proteomes" id="UP000217895"/>
    </source>
</evidence>
<accession>A0A1Z4JK30</accession>
<dbReference type="InterPro" id="IPR010652">
    <property type="entry name" value="DUF1232"/>
</dbReference>
<evidence type="ECO:0000256" key="2">
    <source>
        <dbReference type="ARBA" id="ARBA00022692"/>
    </source>
</evidence>
<evidence type="ECO:0000256" key="4">
    <source>
        <dbReference type="ARBA" id="ARBA00023136"/>
    </source>
</evidence>
<reference evidence="6 7" key="1">
    <citation type="submission" date="2017-06" db="EMBL/GenBank/DDBJ databases">
        <title>Genome sequencing of cyanobaciteial culture collection at National Institute for Environmental Studies (NIES).</title>
        <authorList>
            <person name="Hirose Y."/>
            <person name="Shimura Y."/>
            <person name="Fujisawa T."/>
            <person name="Nakamura Y."/>
            <person name="Kawachi M."/>
        </authorList>
    </citation>
    <scope>NUCLEOTIDE SEQUENCE [LARGE SCALE GENOMIC DNA]</scope>
    <source>
        <strain evidence="6 7">NIES-2135</strain>
    </source>
</reference>
<evidence type="ECO:0000313" key="6">
    <source>
        <dbReference type="EMBL" id="BAY57071.1"/>
    </source>
</evidence>
<dbReference type="Pfam" id="PF06803">
    <property type="entry name" value="DUF1232"/>
    <property type="match status" value="1"/>
</dbReference>
<dbReference type="GO" id="GO:0012505">
    <property type="term" value="C:endomembrane system"/>
    <property type="evidence" value="ECO:0007669"/>
    <property type="project" value="UniProtKB-SubCell"/>
</dbReference>
<evidence type="ECO:0000259" key="5">
    <source>
        <dbReference type="Pfam" id="PF06803"/>
    </source>
</evidence>
<keyword evidence="4" id="KW-0472">Membrane</keyword>
<organism evidence="6 7">
    <name type="scientific">Leptolyngbya boryana NIES-2135</name>
    <dbReference type="NCBI Taxonomy" id="1973484"/>
    <lineage>
        <taxon>Bacteria</taxon>
        <taxon>Bacillati</taxon>
        <taxon>Cyanobacteriota</taxon>
        <taxon>Cyanophyceae</taxon>
        <taxon>Leptolyngbyales</taxon>
        <taxon>Leptolyngbyaceae</taxon>
        <taxon>Leptolyngbya group</taxon>
        <taxon>Leptolyngbya</taxon>
    </lineage>
</organism>